<sequence length="553" mass="62199">MGLLNIPILTLILVLAFVLYNYFIYPTFISPLAKIPAAHPTASFSPIWIHWIRFRAREPSTIYAAHERLGPVVRLGPNEISVNSVKGGLQTIYSGGFEKWEFYKNLFENYGEPNMFSTLASRPHSDRKRKISNIYSKSFLASSQSLSGVASSLIYKELLPFFASKTSATPQPFDIFKTFSAIFMDFVTGYQFGLAHCAKLMQRPTFTKHLLEDYDARRSMVFWNQEFATLTKWLKRLGIRLIPKWVDEANREIEEFTLEMCDAAAAYLSRLEEQGAEKACDVESDADYPAVFCQLIGAMIKDSNSTDSNGKAPQKISEFYAKNRYLIASEFLDQLSAGFDTSSITMTYVIHELSARPQLQAALRSELLTLDPPIKPSSAPRLPNPKHLDALPLLHQIIYETLRLHPAIPGPQPRITPHSGCLIGPPRSASSPTRLEKSEPQSYRLPAGVRISAEALCLHQNEDVFPDAKSWKPERWEGGGTAEMNRWFWAFGSGGRMCIGSNLAFFQMKHILAAIYTNYTTSIVDDEGIEQADLYTAPPRGNKLIVKFNPVLD</sequence>
<dbReference type="PRINTS" id="PR00465">
    <property type="entry name" value="EP450IV"/>
</dbReference>
<keyword evidence="6 8" id="KW-0503">Monooxygenase</keyword>
<comment type="similarity">
    <text evidence="2 6">Belongs to the cytochrome P450 family.</text>
</comment>
<dbReference type="CDD" id="cd11059">
    <property type="entry name" value="CYP_fungal"/>
    <property type="match status" value="1"/>
</dbReference>
<comment type="cofactor">
    <cofactor evidence="1 5">
        <name>heme</name>
        <dbReference type="ChEBI" id="CHEBI:30413"/>
    </cofactor>
</comment>
<evidence type="ECO:0000313" key="8">
    <source>
        <dbReference type="EMBL" id="KAF2841848.1"/>
    </source>
</evidence>
<evidence type="ECO:0000256" key="6">
    <source>
        <dbReference type="RuleBase" id="RU000461"/>
    </source>
</evidence>
<dbReference type="GO" id="GO:0016705">
    <property type="term" value="F:oxidoreductase activity, acting on paired donors, with incorporation or reduction of molecular oxygen"/>
    <property type="evidence" value="ECO:0007669"/>
    <property type="project" value="InterPro"/>
</dbReference>
<gene>
    <name evidence="8" type="ORF">M501DRAFT_928373</name>
</gene>
<dbReference type="PANTHER" id="PTHR24305">
    <property type="entry name" value="CYTOCHROME P450"/>
    <property type="match status" value="1"/>
</dbReference>
<evidence type="ECO:0000256" key="3">
    <source>
        <dbReference type="ARBA" id="ARBA00022723"/>
    </source>
</evidence>
<dbReference type="PROSITE" id="PS00086">
    <property type="entry name" value="CYTOCHROME_P450"/>
    <property type="match status" value="1"/>
</dbReference>
<proteinExistence type="inferred from homology"/>
<keyword evidence="6" id="KW-0560">Oxidoreductase</keyword>
<dbReference type="InterPro" id="IPR050121">
    <property type="entry name" value="Cytochrome_P450_monoxygenase"/>
</dbReference>
<dbReference type="SUPFAM" id="SSF48264">
    <property type="entry name" value="Cytochrome P450"/>
    <property type="match status" value="1"/>
</dbReference>
<keyword evidence="9" id="KW-1185">Reference proteome</keyword>
<evidence type="ECO:0000313" key="9">
    <source>
        <dbReference type="Proteomes" id="UP000799429"/>
    </source>
</evidence>
<dbReference type="InterPro" id="IPR017972">
    <property type="entry name" value="Cyt_P450_CS"/>
</dbReference>
<feature type="transmembrane region" description="Helical" evidence="7">
    <location>
        <begin position="6"/>
        <end position="25"/>
    </location>
</feature>
<dbReference type="InterPro" id="IPR036396">
    <property type="entry name" value="Cyt_P450_sf"/>
</dbReference>
<accession>A0A9P4SHT5</accession>
<dbReference type="PRINTS" id="PR00385">
    <property type="entry name" value="P450"/>
</dbReference>
<name>A0A9P4SHT5_9PEZI</name>
<dbReference type="GO" id="GO:0020037">
    <property type="term" value="F:heme binding"/>
    <property type="evidence" value="ECO:0007669"/>
    <property type="project" value="InterPro"/>
</dbReference>
<evidence type="ECO:0000256" key="5">
    <source>
        <dbReference type="PIRSR" id="PIRSR602403-1"/>
    </source>
</evidence>
<comment type="caution">
    <text evidence="8">The sequence shown here is derived from an EMBL/GenBank/DDBJ whole genome shotgun (WGS) entry which is preliminary data.</text>
</comment>
<keyword evidence="7" id="KW-0472">Membrane</keyword>
<organism evidence="8 9">
    <name type="scientific">Patellaria atrata CBS 101060</name>
    <dbReference type="NCBI Taxonomy" id="1346257"/>
    <lineage>
        <taxon>Eukaryota</taxon>
        <taxon>Fungi</taxon>
        <taxon>Dikarya</taxon>
        <taxon>Ascomycota</taxon>
        <taxon>Pezizomycotina</taxon>
        <taxon>Dothideomycetes</taxon>
        <taxon>Dothideomycetes incertae sedis</taxon>
        <taxon>Patellariales</taxon>
        <taxon>Patellariaceae</taxon>
        <taxon>Patellaria</taxon>
    </lineage>
</organism>
<evidence type="ECO:0000256" key="1">
    <source>
        <dbReference type="ARBA" id="ARBA00001971"/>
    </source>
</evidence>
<keyword evidence="5 6" id="KW-0349">Heme</keyword>
<reference evidence="8" key="1">
    <citation type="journal article" date="2020" name="Stud. Mycol.">
        <title>101 Dothideomycetes genomes: a test case for predicting lifestyles and emergence of pathogens.</title>
        <authorList>
            <person name="Haridas S."/>
            <person name="Albert R."/>
            <person name="Binder M."/>
            <person name="Bloem J."/>
            <person name="Labutti K."/>
            <person name="Salamov A."/>
            <person name="Andreopoulos B."/>
            <person name="Baker S."/>
            <person name="Barry K."/>
            <person name="Bills G."/>
            <person name="Bluhm B."/>
            <person name="Cannon C."/>
            <person name="Castanera R."/>
            <person name="Culley D."/>
            <person name="Daum C."/>
            <person name="Ezra D."/>
            <person name="Gonzalez J."/>
            <person name="Henrissat B."/>
            <person name="Kuo A."/>
            <person name="Liang C."/>
            <person name="Lipzen A."/>
            <person name="Lutzoni F."/>
            <person name="Magnuson J."/>
            <person name="Mondo S."/>
            <person name="Nolan M."/>
            <person name="Ohm R."/>
            <person name="Pangilinan J."/>
            <person name="Park H.-J."/>
            <person name="Ramirez L."/>
            <person name="Alfaro M."/>
            <person name="Sun H."/>
            <person name="Tritt A."/>
            <person name="Yoshinaga Y."/>
            <person name="Zwiers L.-H."/>
            <person name="Turgeon B."/>
            <person name="Goodwin S."/>
            <person name="Spatafora J."/>
            <person name="Crous P."/>
            <person name="Grigoriev I."/>
        </authorList>
    </citation>
    <scope>NUCLEOTIDE SEQUENCE</scope>
    <source>
        <strain evidence="8">CBS 101060</strain>
    </source>
</reference>
<dbReference type="GO" id="GO:0004497">
    <property type="term" value="F:monooxygenase activity"/>
    <property type="evidence" value="ECO:0007669"/>
    <property type="project" value="UniProtKB-KW"/>
</dbReference>
<dbReference type="Gene3D" id="1.10.630.10">
    <property type="entry name" value="Cytochrome P450"/>
    <property type="match status" value="1"/>
</dbReference>
<dbReference type="InterPro" id="IPR002403">
    <property type="entry name" value="Cyt_P450_E_grp-IV"/>
</dbReference>
<dbReference type="Proteomes" id="UP000799429">
    <property type="component" value="Unassembled WGS sequence"/>
</dbReference>
<feature type="binding site" description="axial binding residue" evidence="5">
    <location>
        <position position="498"/>
    </location>
    <ligand>
        <name>heme</name>
        <dbReference type="ChEBI" id="CHEBI:30413"/>
    </ligand>
    <ligandPart>
        <name>Fe</name>
        <dbReference type="ChEBI" id="CHEBI:18248"/>
    </ligandPart>
</feature>
<evidence type="ECO:0000256" key="4">
    <source>
        <dbReference type="ARBA" id="ARBA00023004"/>
    </source>
</evidence>
<dbReference type="PANTHER" id="PTHR24305:SF166">
    <property type="entry name" value="CYTOCHROME P450 12A4, MITOCHONDRIAL-RELATED"/>
    <property type="match status" value="1"/>
</dbReference>
<evidence type="ECO:0000256" key="7">
    <source>
        <dbReference type="SAM" id="Phobius"/>
    </source>
</evidence>
<dbReference type="EMBL" id="MU006090">
    <property type="protein sequence ID" value="KAF2841848.1"/>
    <property type="molecule type" value="Genomic_DNA"/>
</dbReference>
<evidence type="ECO:0000256" key="2">
    <source>
        <dbReference type="ARBA" id="ARBA00010617"/>
    </source>
</evidence>
<protein>
    <submittedName>
        <fullName evidence="8">Cytochrome P450 monooxygenase-like protein</fullName>
    </submittedName>
</protein>
<keyword evidence="7" id="KW-1133">Transmembrane helix</keyword>
<dbReference type="AlphaFoldDB" id="A0A9P4SHT5"/>
<keyword evidence="3 5" id="KW-0479">Metal-binding</keyword>
<dbReference type="GO" id="GO:0005506">
    <property type="term" value="F:iron ion binding"/>
    <property type="evidence" value="ECO:0007669"/>
    <property type="project" value="InterPro"/>
</dbReference>
<dbReference type="InterPro" id="IPR001128">
    <property type="entry name" value="Cyt_P450"/>
</dbReference>
<dbReference type="Pfam" id="PF00067">
    <property type="entry name" value="p450"/>
    <property type="match status" value="1"/>
</dbReference>
<dbReference type="OrthoDB" id="1470350at2759"/>
<keyword evidence="4 5" id="KW-0408">Iron</keyword>
<keyword evidence="7" id="KW-0812">Transmembrane</keyword>